<organism evidence="3 4">
    <name type="scientific">Bifidobacterium pseudolongum subsp. globosum</name>
    <dbReference type="NCBI Taxonomy" id="1690"/>
    <lineage>
        <taxon>Bacteria</taxon>
        <taxon>Bacillati</taxon>
        <taxon>Actinomycetota</taxon>
        <taxon>Actinomycetes</taxon>
        <taxon>Bifidobacteriales</taxon>
        <taxon>Bifidobacteriaceae</taxon>
        <taxon>Bifidobacterium</taxon>
    </lineage>
</organism>
<comment type="caution">
    <text evidence="3">The sequence shown here is derived from an EMBL/GenBank/DDBJ whole genome shotgun (WGS) entry which is preliminary data.</text>
</comment>
<dbReference type="EMBL" id="RYUW01000002">
    <property type="protein sequence ID" value="RYQ38708.1"/>
    <property type="molecule type" value="Genomic_DNA"/>
</dbReference>
<dbReference type="Pfam" id="PF05065">
    <property type="entry name" value="Phage_capsid"/>
    <property type="match status" value="1"/>
</dbReference>
<name>A0A4Q5AU18_9BIFI</name>
<dbReference type="InterPro" id="IPR054612">
    <property type="entry name" value="Phage_capsid-like_C"/>
</dbReference>
<dbReference type="RefSeq" id="WP_129966678.1">
    <property type="nucleotide sequence ID" value="NZ_RYUW01000002.1"/>
</dbReference>
<evidence type="ECO:0000313" key="4">
    <source>
        <dbReference type="Proteomes" id="UP000292382"/>
    </source>
</evidence>
<dbReference type="AlphaFoldDB" id="A0A4Q5AU18"/>
<dbReference type="Proteomes" id="UP000292382">
    <property type="component" value="Unassembled WGS sequence"/>
</dbReference>
<dbReference type="NCBIfam" id="TIGR01554">
    <property type="entry name" value="major_cap_HK97"/>
    <property type="match status" value="1"/>
</dbReference>
<sequence>MSTITTSGIESAYGATAFPSTTAIPDALVHSQSRVSAVIEGDSPALHVPYIATQSTAQIVKEGDAIPEGGAAASEMIVYTRKVASIETITNEAKSSEQMTQMLTASLNTAVMDKANAVFLQNPKPGDSETSPTGLFNLEKVNAGTLTGSLDAIVEGIAAISSKGGTPTSIIMNHGTWAKLLLLKYTDGRPMIAPSVADSPTPMLYGLPVVLTKAAPDSKLLINDANEVISAVGSVNLNGSEDAEFSKDKYMLRGTFRLGWGVIHPDRLAVITVAE</sequence>
<gene>
    <name evidence="3" type="ORF">PG2003B_0071</name>
</gene>
<dbReference type="InterPro" id="IPR024455">
    <property type="entry name" value="Phage_capsid"/>
</dbReference>
<evidence type="ECO:0000259" key="2">
    <source>
        <dbReference type="Pfam" id="PF05065"/>
    </source>
</evidence>
<protein>
    <submittedName>
        <fullName evidence="3">Major capsid protein</fullName>
    </submittedName>
</protein>
<accession>A0A4Q5AU18</accession>
<reference evidence="3 4" key="1">
    <citation type="submission" date="2018-12" db="EMBL/GenBank/DDBJ databases">
        <title>Unveiling genomic diversity among members of the Bifidobacterium pseudolongum species, a widely distributed gut commensal of the animal kingdom.</title>
        <authorList>
            <person name="Lugli G.A."/>
            <person name="Duranti S."/>
            <person name="Albert K."/>
            <person name="Mancabelli L."/>
            <person name="Napoli S."/>
            <person name="Viappiani A."/>
            <person name="Anzalone R."/>
            <person name="Longhi G."/>
            <person name="Milani C."/>
            <person name="Turroni F."/>
            <person name="Alessandri G."/>
            <person name="Sela D.A."/>
            <person name="Van Sinderen D."/>
            <person name="Ventura M."/>
        </authorList>
    </citation>
    <scope>NUCLEOTIDE SEQUENCE [LARGE SCALE GENOMIC DNA]</scope>
    <source>
        <strain evidence="3 4">2003B</strain>
    </source>
</reference>
<evidence type="ECO:0000313" key="3">
    <source>
        <dbReference type="EMBL" id="RYQ38708.1"/>
    </source>
</evidence>
<dbReference type="SUPFAM" id="SSF56563">
    <property type="entry name" value="Major capsid protein gp5"/>
    <property type="match status" value="1"/>
</dbReference>
<feature type="domain" description="Phage capsid-like C-terminal" evidence="2">
    <location>
        <begin position="46"/>
        <end position="272"/>
    </location>
</feature>
<proteinExistence type="predicted"/>
<comment type="subcellular location">
    <subcellularLocation>
        <location evidence="1">Virion</location>
    </subcellularLocation>
</comment>
<dbReference type="Gene3D" id="3.30.2400.10">
    <property type="entry name" value="Major capsid protein gp5"/>
    <property type="match status" value="1"/>
</dbReference>
<dbReference type="Gene3D" id="3.30.2320.10">
    <property type="entry name" value="hypothetical protein PF0899 domain"/>
    <property type="match status" value="1"/>
</dbReference>
<evidence type="ECO:0000256" key="1">
    <source>
        <dbReference type="ARBA" id="ARBA00004328"/>
    </source>
</evidence>